<keyword evidence="2" id="KW-1185">Reference proteome</keyword>
<dbReference type="Proteomes" id="UP000036932">
    <property type="component" value="Unassembled WGS sequence"/>
</dbReference>
<name>A0A0M1N494_9BACL</name>
<evidence type="ECO:0000313" key="2">
    <source>
        <dbReference type="Proteomes" id="UP000036932"/>
    </source>
</evidence>
<accession>A0A0M1N494</accession>
<dbReference type="SUPFAM" id="SSF140500">
    <property type="entry name" value="BAS1536-like"/>
    <property type="match status" value="1"/>
</dbReference>
<dbReference type="InterPro" id="IPR036638">
    <property type="entry name" value="HLH_DNA-bd_sf"/>
</dbReference>
<reference evidence="2" key="1">
    <citation type="submission" date="2015-08" db="EMBL/GenBank/DDBJ databases">
        <title>Genome sequencing project for genomic taxonomy and phylogenomics of Bacillus-like bacteria.</title>
        <authorList>
            <person name="Liu B."/>
            <person name="Wang J."/>
            <person name="Zhu Y."/>
            <person name="Liu G."/>
            <person name="Chen Q."/>
            <person name="Chen Z."/>
            <person name="Lan J."/>
            <person name="Che J."/>
            <person name="Ge C."/>
            <person name="Shi H."/>
            <person name="Pan Z."/>
            <person name="Liu X."/>
        </authorList>
    </citation>
    <scope>NUCLEOTIDE SEQUENCE [LARGE SCALE GENOMIC DNA]</scope>
    <source>
        <strain evidence="2">FJAT-22460</strain>
    </source>
</reference>
<dbReference type="GO" id="GO:0043937">
    <property type="term" value="P:regulation of sporulation"/>
    <property type="evidence" value="ECO:0007669"/>
    <property type="project" value="InterPro"/>
</dbReference>
<dbReference type="InterPro" id="IPR018540">
    <property type="entry name" value="Spo0E-like"/>
</dbReference>
<dbReference type="InterPro" id="IPR037208">
    <property type="entry name" value="Spo0E-like_sf"/>
</dbReference>
<proteinExistence type="predicted"/>
<evidence type="ECO:0000313" key="1">
    <source>
        <dbReference type="EMBL" id="KOR76804.1"/>
    </source>
</evidence>
<organism evidence="1 2">
    <name type="scientific">Paenibacillus solani</name>
    <dbReference type="NCBI Taxonomy" id="1705565"/>
    <lineage>
        <taxon>Bacteria</taxon>
        <taxon>Bacillati</taxon>
        <taxon>Bacillota</taxon>
        <taxon>Bacilli</taxon>
        <taxon>Bacillales</taxon>
        <taxon>Paenibacillaceae</taxon>
        <taxon>Paenibacillus</taxon>
    </lineage>
</organism>
<dbReference type="GO" id="GO:0046983">
    <property type="term" value="F:protein dimerization activity"/>
    <property type="evidence" value="ECO:0007669"/>
    <property type="project" value="InterPro"/>
</dbReference>
<dbReference type="Gene3D" id="4.10.280.10">
    <property type="entry name" value="Helix-loop-helix DNA-binding domain"/>
    <property type="match status" value="1"/>
</dbReference>
<dbReference type="PATRIC" id="fig|1705565.3.peg.737"/>
<sequence>METKEGIKFNIERERHKLHIMKQRYREFNHPKVLGQSLVLDELINKYNRFLKENKPIA</sequence>
<gene>
    <name evidence="1" type="ORF">AM231_22995</name>
</gene>
<dbReference type="EMBL" id="LIUT01000006">
    <property type="protein sequence ID" value="KOR76804.1"/>
    <property type="molecule type" value="Genomic_DNA"/>
</dbReference>
<comment type="caution">
    <text evidence="1">The sequence shown here is derived from an EMBL/GenBank/DDBJ whole genome shotgun (WGS) entry which is preliminary data.</text>
</comment>
<dbReference type="OrthoDB" id="2639237at2"/>
<dbReference type="AlphaFoldDB" id="A0A0M1N494"/>
<dbReference type="Pfam" id="PF09388">
    <property type="entry name" value="SpoOE-like"/>
    <property type="match status" value="1"/>
</dbReference>
<dbReference type="RefSeq" id="WP_053490181.1">
    <property type="nucleotide sequence ID" value="NZ_JBCMXJ010000018.1"/>
</dbReference>
<protein>
    <submittedName>
        <fullName evidence="1">Sporulation protein Spo0E</fullName>
    </submittedName>
</protein>